<evidence type="ECO:0000256" key="3">
    <source>
        <dbReference type="SAM" id="Phobius"/>
    </source>
</evidence>
<evidence type="ECO:0000313" key="5">
    <source>
        <dbReference type="EMBL" id="SEN47350.1"/>
    </source>
</evidence>
<feature type="transmembrane region" description="Helical" evidence="3">
    <location>
        <begin position="12"/>
        <end position="36"/>
    </location>
</feature>
<keyword evidence="3" id="KW-1133">Transmembrane helix</keyword>
<accession>A0A1H8GU65</accession>
<evidence type="ECO:0000259" key="4">
    <source>
        <dbReference type="Pfam" id="PF02397"/>
    </source>
</evidence>
<feature type="domain" description="Bacterial sugar transferase" evidence="4">
    <location>
        <begin position="5"/>
        <end position="198"/>
    </location>
</feature>
<name>A0A1H8GU65_9RHOB</name>
<dbReference type="OrthoDB" id="9808602at2"/>
<dbReference type="InterPro" id="IPR003362">
    <property type="entry name" value="Bact_transf"/>
</dbReference>
<keyword evidence="6" id="KW-1185">Reference proteome</keyword>
<comment type="similarity">
    <text evidence="1">Belongs to the bacterial sugar transferase family.</text>
</comment>
<sequence length="202" mass="22872">MTPGKRAFDIALAMMLGAILLIPGLVIAGLVLVLSGRPVLHRSERMRGINEPFMLWKFRSMRPDPGDIGVTGGDKSTRITPVGRMLRRTRLDELPQLWNVLRGDISFVGPRPPLRRYTELFPELYARVLQTRPGITGLATLRFHRREEVLLTACETVAETEAVYCRRCVPRKAALDLIYARNRSLCFDLALIAETVTRIRPH</sequence>
<dbReference type="PANTHER" id="PTHR30576:SF20">
    <property type="entry name" value="QUINOVOSAMINEPHOSPHOTRANSFERAE-RELATED"/>
    <property type="match status" value="1"/>
</dbReference>
<dbReference type="Pfam" id="PF02397">
    <property type="entry name" value="Bac_transf"/>
    <property type="match status" value="1"/>
</dbReference>
<reference evidence="6" key="1">
    <citation type="submission" date="2016-10" db="EMBL/GenBank/DDBJ databases">
        <authorList>
            <person name="Varghese N."/>
            <person name="Submissions S."/>
        </authorList>
    </citation>
    <scope>NUCLEOTIDE SEQUENCE [LARGE SCALE GENOMIC DNA]</scope>
    <source>
        <strain evidence="6">DSM 26893</strain>
    </source>
</reference>
<evidence type="ECO:0000313" key="6">
    <source>
        <dbReference type="Proteomes" id="UP000199372"/>
    </source>
</evidence>
<evidence type="ECO:0000256" key="2">
    <source>
        <dbReference type="ARBA" id="ARBA00023169"/>
    </source>
</evidence>
<dbReference type="GO" id="GO:0016780">
    <property type="term" value="F:phosphotransferase activity, for other substituted phosphate groups"/>
    <property type="evidence" value="ECO:0007669"/>
    <property type="project" value="TreeGrafter"/>
</dbReference>
<keyword evidence="2" id="KW-0270">Exopolysaccharide synthesis</keyword>
<keyword evidence="3" id="KW-0812">Transmembrane</keyword>
<gene>
    <name evidence="5" type="ORF">SAMN04488011_104205</name>
</gene>
<dbReference type="PANTHER" id="PTHR30576">
    <property type="entry name" value="COLANIC BIOSYNTHESIS UDP-GLUCOSE LIPID CARRIER TRANSFERASE"/>
    <property type="match status" value="1"/>
</dbReference>
<dbReference type="GO" id="GO:0000271">
    <property type="term" value="P:polysaccharide biosynthetic process"/>
    <property type="evidence" value="ECO:0007669"/>
    <property type="project" value="UniProtKB-KW"/>
</dbReference>
<dbReference type="AlphaFoldDB" id="A0A1H8GU65"/>
<organism evidence="5 6">
    <name type="scientific">Palleronia pelagia</name>
    <dbReference type="NCBI Taxonomy" id="387096"/>
    <lineage>
        <taxon>Bacteria</taxon>
        <taxon>Pseudomonadati</taxon>
        <taxon>Pseudomonadota</taxon>
        <taxon>Alphaproteobacteria</taxon>
        <taxon>Rhodobacterales</taxon>
        <taxon>Roseobacteraceae</taxon>
        <taxon>Palleronia</taxon>
    </lineage>
</organism>
<keyword evidence="3" id="KW-0472">Membrane</keyword>
<protein>
    <submittedName>
        <fullName evidence="5">Sugar transferase involved in LPS biosynthesis (Colanic, teichoic acid)</fullName>
    </submittedName>
</protein>
<dbReference type="EMBL" id="FOCM01000004">
    <property type="protein sequence ID" value="SEN47350.1"/>
    <property type="molecule type" value="Genomic_DNA"/>
</dbReference>
<evidence type="ECO:0000256" key="1">
    <source>
        <dbReference type="ARBA" id="ARBA00006464"/>
    </source>
</evidence>
<proteinExistence type="inferred from homology"/>
<keyword evidence="5" id="KW-0808">Transferase</keyword>
<dbReference type="RefSeq" id="WP_091845431.1">
    <property type="nucleotide sequence ID" value="NZ_FOCM01000004.1"/>
</dbReference>
<dbReference type="Proteomes" id="UP000199372">
    <property type="component" value="Unassembled WGS sequence"/>
</dbReference>